<feature type="chain" id="PRO_5002098890" description="DUF3015 domain-containing protein" evidence="1">
    <location>
        <begin position="20"/>
        <end position="161"/>
    </location>
</feature>
<evidence type="ECO:0000256" key="1">
    <source>
        <dbReference type="SAM" id="SignalP"/>
    </source>
</evidence>
<dbReference type="Pfam" id="PF11220">
    <property type="entry name" value="DUF3015"/>
    <property type="match status" value="1"/>
</dbReference>
<evidence type="ECO:0008006" key="4">
    <source>
        <dbReference type="Google" id="ProtNLM"/>
    </source>
</evidence>
<name>A0A0B4XJY9_9GAMM</name>
<dbReference type="KEGG" id="apac:S7S_01590"/>
<dbReference type="InterPro" id="IPR021383">
    <property type="entry name" value="DUF3015"/>
</dbReference>
<feature type="signal peptide" evidence="1">
    <location>
        <begin position="1"/>
        <end position="19"/>
    </location>
</feature>
<keyword evidence="1" id="KW-0732">Signal</keyword>
<evidence type="ECO:0000313" key="3">
    <source>
        <dbReference type="Proteomes" id="UP000006764"/>
    </source>
</evidence>
<reference evidence="2 3" key="1">
    <citation type="journal article" date="2012" name="J. Bacteriol.">
        <title>Genome sequence of an alkane-degrading bacterium, Alcanivorax pacificus type strain W11-5, isolated from deep sea sediment.</title>
        <authorList>
            <person name="Lai Q."/>
            <person name="Shao Z."/>
        </authorList>
    </citation>
    <scope>NUCLEOTIDE SEQUENCE [LARGE SCALE GENOMIC DNA]</scope>
    <source>
        <strain evidence="2 3">W11-5</strain>
    </source>
</reference>
<dbReference type="Proteomes" id="UP000006764">
    <property type="component" value="Chromosome"/>
</dbReference>
<dbReference type="RefSeq" id="WP_041025847.1">
    <property type="nucleotide sequence ID" value="NZ_CP004387.1"/>
</dbReference>
<dbReference type="HOGENOM" id="CLU_135474_1_0_6"/>
<evidence type="ECO:0000313" key="2">
    <source>
        <dbReference type="EMBL" id="AJD46742.1"/>
    </source>
</evidence>
<protein>
    <recommendedName>
        <fullName evidence="4">DUF3015 domain-containing protein</fullName>
    </recommendedName>
</protein>
<dbReference type="STRING" id="391936.S7S_01590"/>
<proteinExistence type="predicted"/>
<organism evidence="2 3">
    <name type="scientific">Isoalcanivorax pacificus W11-5</name>
    <dbReference type="NCBI Taxonomy" id="391936"/>
    <lineage>
        <taxon>Bacteria</taxon>
        <taxon>Pseudomonadati</taxon>
        <taxon>Pseudomonadota</taxon>
        <taxon>Gammaproteobacteria</taxon>
        <taxon>Oceanospirillales</taxon>
        <taxon>Alcanivoracaceae</taxon>
        <taxon>Isoalcanivorax</taxon>
    </lineage>
</organism>
<gene>
    <name evidence="2" type="ORF">S7S_01590</name>
</gene>
<keyword evidence="3" id="KW-1185">Reference proteome</keyword>
<dbReference type="OrthoDB" id="334910at2"/>
<sequence length="161" mass="16486">MKRLVLASALLGASMSASAVAPGGPGCGWGNLLFEGQSGLPMHLLATLVNGSISGNATFGMTTGTNGCDTSGSLTYSGKSLLSMNGVLEEVAHDVAMGEGEALTALSVAMGVPAEDRSHFSNVMHQNFAVIFPSEDVTAEQVLASIESVMKSDEKLSKYSV</sequence>
<accession>A0A0B4XJY9</accession>
<dbReference type="AlphaFoldDB" id="A0A0B4XJY9"/>
<dbReference type="EMBL" id="CP004387">
    <property type="protein sequence ID" value="AJD46742.1"/>
    <property type="molecule type" value="Genomic_DNA"/>
</dbReference>